<dbReference type="CDD" id="cd00161">
    <property type="entry name" value="beta-trefoil_Ricin-like"/>
    <property type="match status" value="1"/>
</dbReference>
<organism evidence="2 3">
    <name type="scientific">Nocardia pseudobrasiliensis</name>
    <dbReference type="NCBI Taxonomy" id="45979"/>
    <lineage>
        <taxon>Bacteria</taxon>
        <taxon>Bacillati</taxon>
        <taxon>Actinomycetota</taxon>
        <taxon>Actinomycetes</taxon>
        <taxon>Mycobacteriales</taxon>
        <taxon>Nocardiaceae</taxon>
        <taxon>Nocardia</taxon>
    </lineage>
</organism>
<feature type="region of interest" description="Disordered" evidence="1">
    <location>
        <begin position="1"/>
        <end position="20"/>
    </location>
</feature>
<evidence type="ECO:0000313" key="2">
    <source>
        <dbReference type="EMBL" id="RDI69343.1"/>
    </source>
</evidence>
<reference evidence="2 3" key="1">
    <citation type="submission" date="2018-07" db="EMBL/GenBank/DDBJ databases">
        <title>Genomic Encyclopedia of Type Strains, Phase IV (KMG-IV): sequencing the most valuable type-strain genomes for metagenomic binning, comparative biology and taxonomic classification.</title>
        <authorList>
            <person name="Goeker M."/>
        </authorList>
    </citation>
    <scope>NUCLEOTIDE SEQUENCE [LARGE SCALE GENOMIC DNA]</scope>
    <source>
        <strain evidence="2 3">DSM 44290</strain>
    </source>
</reference>
<keyword evidence="3" id="KW-1185">Reference proteome</keyword>
<sequence>MGRGEESRRGSRRAGAPEPNEIDSVTSFVAALRGLRTWCGLTYRQLEGKAAADGNVLPSSTIATTLGRATLPREPFVGAFTRACGLDEDEVNRWLDARRRIAVGQESQTDGATAPEAAEPVVAPPVTSQRRHSTWQRRSITLVAGVGAGVAGTLGAMSGLDRSSNAPIPDPVPGLRLLAVGSWARIQPARTPELCVTEGRDRTQRYGTAVAVQRPCDQSTLPHVYIRPLDHANVQIQWHHPKYGIGCLTVLLDGPGRDLIEPRDDCAEDDPAQRFRIEPVGPPHAGRFRIRPDATDECLALRDQDTVENAEIVQGRCSGARDQEFLIELIPPG</sequence>
<evidence type="ECO:0000256" key="1">
    <source>
        <dbReference type="SAM" id="MobiDB-lite"/>
    </source>
</evidence>
<accession>A0A370IF73</accession>
<comment type="caution">
    <text evidence="2">The sequence shown here is derived from an EMBL/GenBank/DDBJ whole genome shotgun (WGS) entry which is preliminary data.</text>
</comment>
<protein>
    <recommendedName>
        <fullName evidence="4">Ricin-type beta-trefoil lectin protein</fullName>
    </recommendedName>
</protein>
<dbReference type="Proteomes" id="UP000254869">
    <property type="component" value="Unassembled WGS sequence"/>
</dbReference>
<dbReference type="SUPFAM" id="SSF50370">
    <property type="entry name" value="Ricin B-like lectins"/>
    <property type="match status" value="1"/>
</dbReference>
<evidence type="ECO:0008006" key="4">
    <source>
        <dbReference type="Google" id="ProtNLM"/>
    </source>
</evidence>
<gene>
    <name evidence="2" type="ORF">DFR76_101881</name>
</gene>
<dbReference type="InterPro" id="IPR035992">
    <property type="entry name" value="Ricin_B-like_lectins"/>
</dbReference>
<dbReference type="Gene3D" id="2.80.10.50">
    <property type="match status" value="1"/>
</dbReference>
<dbReference type="EMBL" id="QQBC01000001">
    <property type="protein sequence ID" value="RDI69343.1"/>
    <property type="molecule type" value="Genomic_DNA"/>
</dbReference>
<dbReference type="STRING" id="1210086.GCA_001613105_00734"/>
<dbReference type="AlphaFoldDB" id="A0A370IF73"/>
<name>A0A370IF73_9NOCA</name>
<proteinExistence type="predicted"/>
<dbReference type="Pfam" id="PF13560">
    <property type="entry name" value="HTH_31"/>
    <property type="match status" value="1"/>
</dbReference>
<evidence type="ECO:0000313" key="3">
    <source>
        <dbReference type="Proteomes" id="UP000254869"/>
    </source>
</evidence>